<dbReference type="InterPro" id="IPR036005">
    <property type="entry name" value="Creatinase/aminopeptidase-like"/>
</dbReference>
<dbReference type="EC" id="3.4.11.9" evidence="4"/>
<protein>
    <recommendedName>
        <fullName evidence="4">Xaa-Pro aminopeptidase</fullName>
        <ecNumber evidence="4">3.4.11.9</ecNumber>
    </recommendedName>
</protein>
<evidence type="ECO:0000256" key="2">
    <source>
        <dbReference type="ARBA" id="ARBA00001936"/>
    </source>
</evidence>
<feature type="region of interest" description="Disordered" evidence="8">
    <location>
        <begin position="1"/>
        <end position="29"/>
    </location>
</feature>
<organism evidence="10 11">
    <name type="scientific">Luethyella okanaganae</name>
    <dbReference type="NCBI Taxonomy" id="69372"/>
    <lineage>
        <taxon>Bacteria</taxon>
        <taxon>Bacillati</taxon>
        <taxon>Actinomycetota</taxon>
        <taxon>Actinomycetes</taxon>
        <taxon>Micrococcales</taxon>
        <taxon>Microbacteriaceae</taxon>
        <taxon>Luethyella</taxon>
    </lineage>
</organism>
<evidence type="ECO:0000256" key="3">
    <source>
        <dbReference type="ARBA" id="ARBA00008766"/>
    </source>
</evidence>
<name>A0ABW1VIB0_9MICO</name>
<dbReference type="SUPFAM" id="SSF53092">
    <property type="entry name" value="Creatinase/prolidase N-terminal domain"/>
    <property type="match status" value="1"/>
</dbReference>
<comment type="similarity">
    <text evidence="3">Belongs to the peptidase M24B family.</text>
</comment>
<dbReference type="SMART" id="SM01011">
    <property type="entry name" value="AMP_N"/>
    <property type="match status" value="1"/>
</dbReference>
<dbReference type="InterPro" id="IPR000994">
    <property type="entry name" value="Pept_M24"/>
</dbReference>
<dbReference type="Gene3D" id="3.90.230.10">
    <property type="entry name" value="Creatinase/methionine aminopeptidase superfamily"/>
    <property type="match status" value="1"/>
</dbReference>
<proteinExistence type="inferred from homology"/>
<dbReference type="CDD" id="cd01087">
    <property type="entry name" value="Prolidase"/>
    <property type="match status" value="1"/>
</dbReference>
<evidence type="ECO:0000256" key="6">
    <source>
        <dbReference type="ARBA" id="ARBA00022801"/>
    </source>
</evidence>
<dbReference type="InterPro" id="IPR007865">
    <property type="entry name" value="Aminopep_P_N"/>
</dbReference>
<evidence type="ECO:0000256" key="4">
    <source>
        <dbReference type="ARBA" id="ARBA00012574"/>
    </source>
</evidence>
<comment type="cofactor">
    <cofactor evidence="2">
        <name>Mn(2+)</name>
        <dbReference type="ChEBI" id="CHEBI:29035"/>
    </cofactor>
</comment>
<dbReference type="RefSeq" id="WP_386731855.1">
    <property type="nucleotide sequence ID" value="NZ_JBHSTP010000003.1"/>
</dbReference>
<dbReference type="SUPFAM" id="SSF55920">
    <property type="entry name" value="Creatinase/aminopeptidase"/>
    <property type="match status" value="1"/>
</dbReference>
<dbReference type="Pfam" id="PF05195">
    <property type="entry name" value="AMP_N"/>
    <property type="match status" value="1"/>
</dbReference>
<keyword evidence="10" id="KW-0645">Protease</keyword>
<evidence type="ECO:0000259" key="9">
    <source>
        <dbReference type="SMART" id="SM01011"/>
    </source>
</evidence>
<keyword evidence="5" id="KW-0479">Metal-binding</keyword>
<feature type="domain" description="Aminopeptidase P N-terminal" evidence="9">
    <location>
        <begin position="61"/>
        <end position="195"/>
    </location>
</feature>
<accession>A0ABW1VIB0</accession>
<dbReference type="GO" id="GO:0004177">
    <property type="term" value="F:aminopeptidase activity"/>
    <property type="evidence" value="ECO:0007669"/>
    <property type="project" value="UniProtKB-KW"/>
</dbReference>
<dbReference type="PANTHER" id="PTHR43226:SF4">
    <property type="entry name" value="XAA-PRO AMINOPEPTIDASE 3"/>
    <property type="match status" value="1"/>
</dbReference>
<evidence type="ECO:0000256" key="7">
    <source>
        <dbReference type="ARBA" id="ARBA00023211"/>
    </source>
</evidence>
<sequence>MNDSQTGVVHDHGSTAAAMPRSAQPDPRLPRLVGVPAFLEHMATGWGTPDRTPPVEPGAAAAAAGHRARLSAVFPGRTIVVSSGRAPARANDSYYDFRPDSNFFWLTACAAEDAVVVMHPVSGGHDAVVFVPTPSYPGDPGFFSDPAHGELWVGSAPGMSDWSEALGVSVHSLDRLAGALRGVGEVLLAGHAGSEHEAVRGIRMSHELGRVLAELRMVKDEWEIAELRRAVDATVGGFASVVGEIPTAIATGGERWLQGTFDRHARTFGNGPGYSTIVGSGAHAPTLHWVRCDGPVLEGEVVLLDMGVEGRSFYTADVTRTFPASGVFSPAQRQVHDLVEVAHRAGLAAVRPGRAFSDFHRAAMEVIAAGLHDWGLLPVSVDEALSEHGQQHRRYLVCGIGHHLGLDVHDCAQSSYEAYQGGAMTPGMVLTVEPGLYFHAFDETVPPELRGIGVRIEDDILVTRHGSDVLSDALPIDAVGLEQWMLAPTTARLGSPSSLLPGSP</sequence>
<dbReference type="Proteomes" id="UP001596306">
    <property type="component" value="Unassembled WGS sequence"/>
</dbReference>
<dbReference type="PANTHER" id="PTHR43226">
    <property type="entry name" value="XAA-PRO AMINOPEPTIDASE 3"/>
    <property type="match status" value="1"/>
</dbReference>
<evidence type="ECO:0000313" key="10">
    <source>
        <dbReference type="EMBL" id="MFC6356820.1"/>
    </source>
</evidence>
<dbReference type="InterPro" id="IPR052433">
    <property type="entry name" value="X-Pro_dipept-like"/>
</dbReference>
<keyword evidence="7" id="KW-0464">Manganese</keyword>
<evidence type="ECO:0000256" key="5">
    <source>
        <dbReference type="ARBA" id="ARBA00022723"/>
    </source>
</evidence>
<evidence type="ECO:0000313" key="11">
    <source>
        <dbReference type="Proteomes" id="UP001596306"/>
    </source>
</evidence>
<comment type="caution">
    <text evidence="10">The sequence shown here is derived from an EMBL/GenBank/DDBJ whole genome shotgun (WGS) entry which is preliminary data.</text>
</comment>
<dbReference type="InterPro" id="IPR029149">
    <property type="entry name" value="Creatin/AminoP/Spt16_N"/>
</dbReference>
<keyword evidence="11" id="KW-1185">Reference proteome</keyword>
<evidence type="ECO:0000256" key="1">
    <source>
        <dbReference type="ARBA" id="ARBA00001424"/>
    </source>
</evidence>
<reference evidence="11" key="1">
    <citation type="journal article" date="2019" name="Int. J. Syst. Evol. Microbiol.">
        <title>The Global Catalogue of Microorganisms (GCM) 10K type strain sequencing project: providing services to taxonomists for standard genome sequencing and annotation.</title>
        <authorList>
            <consortium name="The Broad Institute Genomics Platform"/>
            <consortium name="The Broad Institute Genome Sequencing Center for Infectious Disease"/>
            <person name="Wu L."/>
            <person name="Ma J."/>
        </authorList>
    </citation>
    <scope>NUCLEOTIDE SEQUENCE [LARGE SCALE GENOMIC DNA]</scope>
    <source>
        <strain evidence="11">CCUG 43304</strain>
    </source>
</reference>
<dbReference type="Gene3D" id="3.40.350.10">
    <property type="entry name" value="Creatinase/prolidase N-terminal domain"/>
    <property type="match status" value="1"/>
</dbReference>
<keyword evidence="10" id="KW-0031">Aminopeptidase</keyword>
<comment type="catalytic activity">
    <reaction evidence="1">
        <text>Release of any N-terminal amino acid, including proline, that is linked to proline, even from a dipeptide or tripeptide.</text>
        <dbReference type="EC" id="3.4.11.9"/>
    </reaction>
</comment>
<evidence type="ECO:0000256" key="8">
    <source>
        <dbReference type="SAM" id="MobiDB-lite"/>
    </source>
</evidence>
<gene>
    <name evidence="10" type="ORF">ACFQB0_11960</name>
</gene>
<dbReference type="Pfam" id="PF00557">
    <property type="entry name" value="Peptidase_M24"/>
    <property type="match status" value="1"/>
</dbReference>
<dbReference type="EMBL" id="JBHSTP010000003">
    <property type="protein sequence ID" value="MFC6356820.1"/>
    <property type="molecule type" value="Genomic_DNA"/>
</dbReference>
<keyword evidence="6 10" id="KW-0378">Hydrolase</keyword>